<reference evidence="1 2" key="1">
    <citation type="submission" date="2019-12" db="EMBL/GenBank/DDBJ databases">
        <title>Novel species isolated from a subtropical stream in China.</title>
        <authorList>
            <person name="Lu H."/>
        </authorList>
    </citation>
    <scope>NUCLEOTIDE SEQUENCE [LARGE SCALE GENOMIC DNA]</scope>
    <source>
        <strain evidence="1 2">CY42W</strain>
    </source>
</reference>
<evidence type="ECO:0000313" key="1">
    <source>
        <dbReference type="EMBL" id="MYN26936.1"/>
    </source>
</evidence>
<gene>
    <name evidence="1" type="ORF">GTP69_11000</name>
</gene>
<dbReference type="EMBL" id="WWCT01000007">
    <property type="protein sequence ID" value="MYN26936.1"/>
    <property type="molecule type" value="Genomic_DNA"/>
</dbReference>
<comment type="caution">
    <text evidence="1">The sequence shown here is derived from an EMBL/GenBank/DDBJ whole genome shotgun (WGS) entry which is preliminary data.</text>
</comment>
<sequence length="181" mass="20483">MMPYPLLWDVRVNTYRQFMQELEGKPEAARLQLRETAFELPCRLMLDGFCQQAHLQRIRLSLAVTGIDLDAGEHGSGRDLVVQLRHRVSVAISGMAEPDWLNDLRTLLQRHLPLPLLGAGSYTLDRDHPAIRQVLAERRTETLDAAVYERTIGRLAQEANDRFGVLHKHIGTSADLAPVEN</sequence>
<accession>A0ABW9VZ12</accession>
<organism evidence="1 2">
    <name type="scientific">Duganella levis</name>
    <dbReference type="NCBI Taxonomy" id="2692169"/>
    <lineage>
        <taxon>Bacteria</taxon>
        <taxon>Pseudomonadati</taxon>
        <taxon>Pseudomonadota</taxon>
        <taxon>Betaproteobacteria</taxon>
        <taxon>Burkholderiales</taxon>
        <taxon>Oxalobacteraceae</taxon>
        <taxon>Telluria group</taxon>
        <taxon>Duganella</taxon>
    </lineage>
</organism>
<name>A0ABW9VZ12_9BURK</name>
<proteinExistence type="predicted"/>
<dbReference type="Proteomes" id="UP000642144">
    <property type="component" value="Unassembled WGS sequence"/>
</dbReference>
<protein>
    <submittedName>
        <fullName evidence="1">Uncharacterized protein</fullName>
    </submittedName>
</protein>
<keyword evidence="2" id="KW-1185">Reference proteome</keyword>
<evidence type="ECO:0000313" key="2">
    <source>
        <dbReference type="Proteomes" id="UP000642144"/>
    </source>
</evidence>
<dbReference type="RefSeq" id="WP_161054940.1">
    <property type="nucleotide sequence ID" value="NZ_WWCT01000007.1"/>
</dbReference>